<dbReference type="RefSeq" id="WP_101573611.1">
    <property type="nucleotide sequence ID" value="NZ_JACOOK010000002.1"/>
</dbReference>
<dbReference type="EMBL" id="JACOOK010000002">
    <property type="protein sequence ID" value="MBC5616418.1"/>
    <property type="molecule type" value="Genomic_DNA"/>
</dbReference>
<proteinExistence type="predicted"/>
<evidence type="ECO:0000313" key="3">
    <source>
        <dbReference type="Proteomes" id="UP000636891"/>
    </source>
</evidence>
<reference evidence="2 3" key="1">
    <citation type="submission" date="2020-08" db="EMBL/GenBank/DDBJ databases">
        <title>Genome public.</title>
        <authorList>
            <person name="Liu C."/>
            <person name="Sun Q."/>
        </authorList>
    </citation>
    <scope>NUCLEOTIDE SEQUENCE [LARGE SCALE GENOMIC DNA]</scope>
    <source>
        <strain evidence="2 3">New-7</strain>
    </source>
</reference>
<feature type="signal peptide" evidence="1">
    <location>
        <begin position="1"/>
        <end position="20"/>
    </location>
</feature>
<evidence type="ECO:0000256" key="1">
    <source>
        <dbReference type="SAM" id="SignalP"/>
    </source>
</evidence>
<evidence type="ECO:0008006" key="4">
    <source>
        <dbReference type="Google" id="ProtNLM"/>
    </source>
</evidence>
<keyword evidence="3" id="KW-1185">Reference proteome</keyword>
<gene>
    <name evidence="2" type="ORF">H8S08_05205</name>
</gene>
<protein>
    <recommendedName>
        <fullName evidence="4">SPOR domain-containing protein</fullName>
    </recommendedName>
</protein>
<name>A0ABR7CL80_9BACT</name>
<sequence length="167" mass="17857">MKKFMTILLPLAAAAATVAAQGLGGFKNQLAAPDGSYGSRIQITEHGTAASAVSSMQTNQSGVKIRGYRVRIFSDNSQNARSAGQNALSRFRELYPGIPADMTYDTPYFKVTVGNCLTAEEATILWGKIKDAFDRAFVAREEIPLSSFKESQSLLPDSSAGNAAAKE</sequence>
<comment type="caution">
    <text evidence="2">The sequence shown here is derived from an EMBL/GenBank/DDBJ whole genome shotgun (WGS) entry which is preliminary data.</text>
</comment>
<dbReference type="Proteomes" id="UP000636891">
    <property type="component" value="Unassembled WGS sequence"/>
</dbReference>
<organism evidence="2 3">
    <name type="scientific">Alistipes hominis</name>
    <dbReference type="NCBI Taxonomy" id="2763015"/>
    <lineage>
        <taxon>Bacteria</taxon>
        <taxon>Pseudomonadati</taxon>
        <taxon>Bacteroidota</taxon>
        <taxon>Bacteroidia</taxon>
        <taxon>Bacteroidales</taxon>
        <taxon>Rikenellaceae</taxon>
        <taxon>Alistipes</taxon>
    </lineage>
</organism>
<feature type="chain" id="PRO_5046541130" description="SPOR domain-containing protein" evidence="1">
    <location>
        <begin position="21"/>
        <end position="167"/>
    </location>
</feature>
<evidence type="ECO:0000313" key="2">
    <source>
        <dbReference type="EMBL" id="MBC5616418.1"/>
    </source>
</evidence>
<keyword evidence="1" id="KW-0732">Signal</keyword>
<accession>A0ABR7CL80</accession>